<accession>A0A9F5N558</accession>
<dbReference type="GO" id="GO:0000981">
    <property type="term" value="F:DNA-binding transcription factor activity, RNA polymerase II-specific"/>
    <property type="evidence" value="ECO:0007669"/>
    <property type="project" value="TreeGrafter"/>
</dbReference>
<dbReference type="FunFam" id="3.30.160.60:FF:000457">
    <property type="entry name" value="B-cell lymphoma 6 protein-like"/>
    <property type="match status" value="1"/>
</dbReference>
<dbReference type="Gene3D" id="3.30.160.60">
    <property type="entry name" value="Classic Zinc Finger"/>
    <property type="match status" value="4"/>
</dbReference>
<gene>
    <name evidence="12" type="primary">BCL6</name>
</gene>
<evidence type="ECO:0000256" key="6">
    <source>
        <dbReference type="ARBA" id="ARBA00023242"/>
    </source>
</evidence>
<dbReference type="Pfam" id="PF00651">
    <property type="entry name" value="BTB"/>
    <property type="match status" value="1"/>
</dbReference>
<dbReference type="PANTHER" id="PTHR24394">
    <property type="entry name" value="ZINC FINGER PROTEIN"/>
    <property type="match status" value="1"/>
</dbReference>
<feature type="domain" description="C2H2-type" evidence="10">
    <location>
        <begin position="520"/>
        <end position="547"/>
    </location>
</feature>
<feature type="compositionally biased region" description="Basic and acidic residues" evidence="8">
    <location>
        <begin position="303"/>
        <end position="320"/>
    </location>
</feature>
<dbReference type="FunFam" id="3.30.710.10:FF:000025">
    <property type="entry name" value="B-cell lymphoma 6 protein-like"/>
    <property type="match status" value="1"/>
</dbReference>
<evidence type="ECO:0000256" key="5">
    <source>
        <dbReference type="ARBA" id="ARBA00022833"/>
    </source>
</evidence>
<dbReference type="PROSITE" id="PS50097">
    <property type="entry name" value="BTB"/>
    <property type="match status" value="1"/>
</dbReference>
<protein>
    <submittedName>
        <fullName evidence="12">B-cell lymphoma 6 protein isoform X2</fullName>
    </submittedName>
</protein>
<dbReference type="Proteomes" id="UP000695026">
    <property type="component" value="Unplaced"/>
</dbReference>
<feature type="domain" description="C2H2-type" evidence="10">
    <location>
        <begin position="604"/>
        <end position="627"/>
    </location>
</feature>
<dbReference type="InterPro" id="IPR013087">
    <property type="entry name" value="Znf_C2H2_type"/>
</dbReference>
<feature type="domain" description="C2H2-type" evidence="10">
    <location>
        <begin position="576"/>
        <end position="603"/>
    </location>
</feature>
<dbReference type="Pfam" id="PF00096">
    <property type="entry name" value="zf-C2H2"/>
    <property type="match status" value="3"/>
</dbReference>
<feature type="region of interest" description="Disordered" evidence="8">
    <location>
        <begin position="392"/>
        <end position="447"/>
    </location>
</feature>
<dbReference type="GeneID" id="103062670"/>
<evidence type="ECO:0000256" key="7">
    <source>
        <dbReference type="PROSITE-ProRule" id="PRU00042"/>
    </source>
</evidence>
<evidence type="ECO:0000313" key="12">
    <source>
        <dbReference type="RefSeq" id="XP_025032227.1"/>
    </source>
</evidence>
<feature type="compositionally biased region" description="Polar residues" evidence="8">
    <location>
        <begin position="416"/>
        <end position="445"/>
    </location>
</feature>
<dbReference type="GO" id="GO:0005634">
    <property type="term" value="C:nucleus"/>
    <property type="evidence" value="ECO:0007669"/>
    <property type="project" value="UniProtKB-SubCell"/>
</dbReference>
<keyword evidence="6" id="KW-0539">Nucleus</keyword>
<keyword evidence="2" id="KW-0479">Metal-binding</keyword>
<dbReference type="InterPro" id="IPR011333">
    <property type="entry name" value="SKP1/BTB/POZ_sf"/>
</dbReference>
<dbReference type="RefSeq" id="XP_025032227.1">
    <property type="nucleotide sequence ID" value="XM_025176459.1"/>
</dbReference>
<dbReference type="SUPFAM" id="SSF57667">
    <property type="entry name" value="beta-beta-alpha zinc fingers"/>
    <property type="match status" value="2"/>
</dbReference>
<dbReference type="SUPFAM" id="SSF54695">
    <property type="entry name" value="POZ domain"/>
    <property type="match status" value="1"/>
</dbReference>
<dbReference type="InterPro" id="IPR000210">
    <property type="entry name" value="BTB/POZ_dom"/>
</dbReference>
<dbReference type="CTD" id="604"/>
<keyword evidence="11" id="KW-1185">Reference proteome</keyword>
<dbReference type="GO" id="GO:0008270">
    <property type="term" value="F:zinc ion binding"/>
    <property type="evidence" value="ECO:0007669"/>
    <property type="project" value="UniProtKB-KW"/>
</dbReference>
<dbReference type="AlphaFoldDB" id="A0A9F5N558"/>
<dbReference type="FunFam" id="3.30.160.60:FF:000105">
    <property type="entry name" value="B-cell CLL/lymphoma 6, member B"/>
    <property type="match status" value="2"/>
</dbReference>
<comment type="subcellular location">
    <subcellularLocation>
        <location evidence="1">Nucleus</location>
    </subcellularLocation>
</comment>
<feature type="domain" description="C2H2-type" evidence="10">
    <location>
        <begin position="548"/>
        <end position="575"/>
    </location>
</feature>
<reference evidence="12" key="1">
    <citation type="submission" date="2025-08" db="UniProtKB">
        <authorList>
            <consortium name="RefSeq"/>
        </authorList>
    </citation>
    <scope>IDENTIFICATION</scope>
    <source>
        <tissue evidence="12">Liver</tissue>
    </source>
</reference>
<evidence type="ECO:0000256" key="1">
    <source>
        <dbReference type="ARBA" id="ARBA00004123"/>
    </source>
</evidence>
<dbReference type="InterPro" id="IPR036236">
    <property type="entry name" value="Znf_C2H2_sf"/>
</dbReference>
<dbReference type="SMART" id="SM00225">
    <property type="entry name" value="BTB"/>
    <property type="match status" value="1"/>
</dbReference>
<keyword evidence="5" id="KW-0862">Zinc</keyword>
<dbReference type="SMART" id="SM00355">
    <property type="entry name" value="ZnF_C2H2"/>
    <property type="match status" value="4"/>
</dbReference>
<evidence type="ECO:0000256" key="3">
    <source>
        <dbReference type="ARBA" id="ARBA00022737"/>
    </source>
</evidence>
<dbReference type="PROSITE" id="PS00028">
    <property type="entry name" value="ZINC_FINGER_C2H2_1"/>
    <property type="match status" value="4"/>
</dbReference>
<sequence length="765" mass="84287">MALPADSCIQFTRHASDVLLNLNRLRSRDILTDVVIIVSREQFRAHKTVLMACSGLFYSIFTDQLKYNLTVLNLDPEISPEGFGILLDFMYTSRLNLRESNILAVMTTALYLQMEHVVDTCRRLLNSSETEMVSAAKTPREDFLAGQMLSHADVMAYRTREISETSLPLRNGPVCDGRAFVPGLYSSMAGSPISYTSYNPVPLGGYLFSDEELREARVPLSEVARGHPFSRERVAPCNVSRTSATEYTKAVANISPSLCHAAVYSPKEAAAEEIKSDARYSAATGPEPAASLAPNHAYFACDKGSKEEERPAPEAKRSQHFEPTNAPVNRKVVTSPQSPQKSDCQPNSPTESSSSKNACIGQSPASAKGATDPKACNWKKYKFIVLNSLNQNAKEDSPEPPEAGTLSPRPYGPSLACQQSLEPENMDVQSPTKLSVSGEDSTIPQASRLNNLLNRSLDGSPQSSEDQSPLYLHSSKCSSCGSRSPQHSEMCLHTPGSNFGEEIGETQSEYSDSSCGEKPYRCGICGAQFNRPANLKTHTRIHSGEKPYKCETCGARFVQVAHLRAHVLIHTGEKPYPCEICGTRFRHLQTLKSHLRIHTGEKPYHCEKCNLHFRHKSQLRLHLRQKHGAITNTKVQYRLSGVDGPPALSKACCTLAQGRRARAGGPLRKGGQRCPKDASITLGKTVVVLAVRVVVVVTHRSASRSPERRRGEGDGETGTRFTFVLRWLVLFPSCVNVRSDYLCALCVCVCVRARIQERWRVNDLS</sequence>
<evidence type="ECO:0000259" key="9">
    <source>
        <dbReference type="PROSITE" id="PS50097"/>
    </source>
</evidence>
<proteinExistence type="predicted"/>
<feature type="compositionally biased region" description="Polar residues" evidence="8">
    <location>
        <begin position="332"/>
        <end position="357"/>
    </location>
</feature>
<evidence type="ECO:0000259" key="10">
    <source>
        <dbReference type="PROSITE" id="PS50157"/>
    </source>
</evidence>
<dbReference type="PROSITE" id="PS50157">
    <property type="entry name" value="ZINC_FINGER_C2H2_2"/>
    <property type="match status" value="4"/>
</dbReference>
<dbReference type="PANTHER" id="PTHR24394:SF36">
    <property type="entry name" value="B-CELL LYMPHOMA 6 PROTEIN ISOFORM X1"/>
    <property type="match status" value="1"/>
</dbReference>
<evidence type="ECO:0000256" key="2">
    <source>
        <dbReference type="ARBA" id="ARBA00022723"/>
    </source>
</evidence>
<dbReference type="FunFam" id="3.30.160.60:FF:001790">
    <property type="entry name" value="BCL6A, transcription repressor a"/>
    <property type="match status" value="1"/>
</dbReference>
<dbReference type="CDD" id="cd18331">
    <property type="entry name" value="BTB_POZ_ZBTB27_BCL6"/>
    <property type="match status" value="1"/>
</dbReference>
<name>A0A9F5N558_PYTBI</name>
<feature type="domain" description="BTB" evidence="9">
    <location>
        <begin position="32"/>
        <end position="99"/>
    </location>
</feature>
<evidence type="ECO:0000256" key="8">
    <source>
        <dbReference type="SAM" id="MobiDB-lite"/>
    </source>
</evidence>
<keyword evidence="4 7" id="KW-0863">Zinc-finger</keyword>
<evidence type="ECO:0000256" key="4">
    <source>
        <dbReference type="ARBA" id="ARBA00022771"/>
    </source>
</evidence>
<keyword evidence="3" id="KW-0677">Repeat</keyword>
<organism evidence="11 12">
    <name type="scientific">Python bivittatus</name>
    <name type="common">Burmese python</name>
    <name type="synonym">Python molurus bivittatus</name>
    <dbReference type="NCBI Taxonomy" id="176946"/>
    <lineage>
        <taxon>Eukaryota</taxon>
        <taxon>Metazoa</taxon>
        <taxon>Chordata</taxon>
        <taxon>Craniata</taxon>
        <taxon>Vertebrata</taxon>
        <taxon>Euteleostomi</taxon>
        <taxon>Lepidosauria</taxon>
        <taxon>Squamata</taxon>
        <taxon>Bifurcata</taxon>
        <taxon>Unidentata</taxon>
        <taxon>Episquamata</taxon>
        <taxon>Toxicofera</taxon>
        <taxon>Serpentes</taxon>
        <taxon>Henophidia</taxon>
        <taxon>Pythonidae</taxon>
        <taxon>Python</taxon>
    </lineage>
</organism>
<evidence type="ECO:0000313" key="11">
    <source>
        <dbReference type="Proteomes" id="UP000695026"/>
    </source>
</evidence>
<feature type="region of interest" description="Disordered" evidence="8">
    <location>
        <begin position="303"/>
        <end position="372"/>
    </location>
</feature>
<dbReference type="Gene3D" id="3.30.710.10">
    <property type="entry name" value="Potassium Channel Kv1.1, Chain A"/>
    <property type="match status" value="1"/>
</dbReference>